<dbReference type="PANTHER" id="PTHR44688:SF16">
    <property type="entry name" value="DNA-BINDING TRANSCRIPTIONAL ACTIVATOR DEVR_DOSR"/>
    <property type="match status" value="1"/>
</dbReference>
<evidence type="ECO:0000259" key="4">
    <source>
        <dbReference type="PROSITE" id="PS50043"/>
    </source>
</evidence>
<dbReference type="SMART" id="SM00421">
    <property type="entry name" value="HTH_LUXR"/>
    <property type="match status" value="1"/>
</dbReference>
<organism evidence="5 6">
    <name type="scientific">Microvirga makkahensis</name>
    <dbReference type="NCBI Taxonomy" id="1128670"/>
    <lineage>
        <taxon>Bacteria</taxon>
        <taxon>Pseudomonadati</taxon>
        <taxon>Pseudomonadota</taxon>
        <taxon>Alphaproteobacteria</taxon>
        <taxon>Hyphomicrobiales</taxon>
        <taxon>Methylobacteriaceae</taxon>
        <taxon>Microvirga</taxon>
    </lineage>
</organism>
<dbReference type="InterPro" id="IPR000792">
    <property type="entry name" value="Tscrpt_reg_LuxR_C"/>
</dbReference>
<dbReference type="CDD" id="cd06170">
    <property type="entry name" value="LuxR_C_like"/>
    <property type="match status" value="1"/>
</dbReference>
<feature type="domain" description="HTH luxR-type" evidence="4">
    <location>
        <begin position="56"/>
        <end position="121"/>
    </location>
</feature>
<keyword evidence="1" id="KW-0805">Transcription regulation</keyword>
<dbReference type="GO" id="GO:0003677">
    <property type="term" value="F:DNA binding"/>
    <property type="evidence" value="ECO:0007669"/>
    <property type="project" value="UniProtKB-KW"/>
</dbReference>
<dbReference type="PROSITE" id="PS50043">
    <property type="entry name" value="HTH_LUXR_2"/>
    <property type="match status" value="1"/>
</dbReference>
<keyword evidence="6" id="KW-1185">Reference proteome</keyword>
<dbReference type="PANTHER" id="PTHR44688">
    <property type="entry name" value="DNA-BINDING TRANSCRIPTIONAL ACTIVATOR DEVR_DOSR"/>
    <property type="match status" value="1"/>
</dbReference>
<dbReference type="InterPro" id="IPR036388">
    <property type="entry name" value="WH-like_DNA-bd_sf"/>
</dbReference>
<dbReference type="SUPFAM" id="SSF46894">
    <property type="entry name" value="C-terminal effector domain of the bipartite response regulators"/>
    <property type="match status" value="1"/>
</dbReference>
<dbReference type="Gene3D" id="1.10.10.10">
    <property type="entry name" value="Winged helix-like DNA-binding domain superfamily/Winged helix DNA-binding domain"/>
    <property type="match status" value="1"/>
</dbReference>
<keyword evidence="3" id="KW-0804">Transcription</keyword>
<reference evidence="5 6" key="2">
    <citation type="submission" date="2020-01" db="EMBL/GenBank/DDBJ databases">
        <title>Microvirga sp. nov., an arsenate reduction bacterium isolated from Tibet hotspring sediments.</title>
        <authorList>
            <person name="Xian W.-D."/>
            <person name="Li W.-J."/>
        </authorList>
    </citation>
    <scope>NUCLEOTIDE SEQUENCE [LARGE SCALE GENOMIC DNA]</scope>
    <source>
        <strain evidence="5 6">KCTC 23863</strain>
    </source>
</reference>
<dbReference type="AlphaFoldDB" id="A0A7X3MPF1"/>
<dbReference type="OrthoDB" id="9814495at2"/>
<sequence>MFLRRFQDFIRIGLDGSSTCVATFRSAARCAAERQIRDCERAPRSCFLKGGQATFLRPETERLTTREREIEQLLAEGKSNKQTAHLLDLSVKTVGTPWTAAMRKRELKSLPDLVRYAVRMQIMRP</sequence>
<evidence type="ECO:0000256" key="2">
    <source>
        <dbReference type="ARBA" id="ARBA00023125"/>
    </source>
</evidence>
<protein>
    <recommendedName>
        <fullName evidence="4">HTH luxR-type domain-containing protein</fullName>
    </recommendedName>
</protein>
<dbReference type="EMBL" id="WURB01000002">
    <property type="protein sequence ID" value="MXQ10633.1"/>
    <property type="molecule type" value="Genomic_DNA"/>
</dbReference>
<proteinExistence type="predicted"/>
<dbReference type="PRINTS" id="PR00038">
    <property type="entry name" value="HTHLUXR"/>
</dbReference>
<comment type="caution">
    <text evidence="5">The sequence shown here is derived from an EMBL/GenBank/DDBJ whole genome shotgun (WGS) entry which is preliminary data.</text>
</comment>
<dbReference type="Proteomes" id="UP000436483">
    <property type="component" value="Unassembled WGS sequence"/>
</dbReference>
<evidence type="ECO:0000313" key="6">
    <source>
        <dbReference type="Proteomes" id="UP000436483"/>
    </source>
</evidence>
<evidence type="ECO:0000313" key="5">
    <source>
        <dbReference type="EMBL" id="MXQ10633.1"/>
    </source>
</evidence>
<accession>A0A7X3MPF1</accession>
<evidence type="ECO:0000256" key="1">
    <source>
        <dbReference type="ARBA" id="ARBA00023015"/>
    </source>
</evidence>
<reference evidence="5 6" key="1">
    <citation type="submission" date="2019-12" db="EMBL/GenBank/DDBJ databases">
        <authorList>
            <person name="Yuan C.-G."/>
        </authorList>
    </citation>
    <scope>NUCLEOTIDE SEQUENCE [LARGE SCALE GENOMIC DNA]</scope>
    <source>
        <strain evidence="5 6">KCTC 23863</strain>
    </source>
</reference>
<gene>
    <name evidence="5" type="ORF">GR328_04045</name>
</gene>
<evidence type="ECO:0000256" key="3">
    <source>
        <dbReference type="ARBA" id="ARBA00023163"/>
    </source>
</evidence>
<keyword evidence="2" id="KW-0238">DNA-binding</keyword>
<dbReference type="GO" id="GO:0006355">
    <property type="term" value="P:regulation of DNA-templated transcription"/>
    <property type="evidence" value="ECO:0007669"/>
    <property type="project" value="InterPro"/>
</dbReference>
<dbReference type="InterPro" id="IPR016032">
    <property type="entry name" value="Sig_transdc_resp-reg_C-effctor"/>
</dbReference>
<name>A0A7X3MPF1_9HYPH</name>
<dbReference type="Pfam" id="PF00196">
    <property type="entry name" value="GerE"/>
    <property type="match status" value="1"/>
</dbReference>